<dbReference type="Gene3D" id="3.40.47.10">
    <property type="match status" value="1"/>
</dbReference>
<reference evidence="2" key="1">
    <citation type="submission" date="2021-01" db="EMBL/GenBank/DDBJ databases">
        <authorList>
            <person name="Corre E."/>
            <person name="Pelletier E."/>
            <person name="Niang G."/>
            <person name="Scheremetjew M."/>
            <person name="Finn R."/>
            <person name="Kale V."/>
            <person name="Holt S."/>
            <person name="Cochrane G."/>
            <person name="Meng A."/>
            <person name="Brown T."/>
            <person name="Cohen L."/>
        </authorList>
    </citation>
    <scope>NUCLEOTIDE SEQUENCE</scope>
    <source>
        <strain evidence="2">CCMP 410</strain>
    </source>
</reference>
<dbReference type="EMBL" id="HBGK01000277">
    <property type="protein sequence ID" value="CAD9271226.1"/>
    <property type="molecule type" value="Transcribed_RNA"/>
</dbReference>
<dbReference type="AlphaFoldDB" id="A0A7S1UKT3"/>
<evidence type="ECO:0000313" key="2">
    <source>
        <dbReference type="EMBL" id="CAD9271226.1"/>
    </source>
</evidence>
<protein>
    <recommendedName>
        <fullName evidence="1">Beta-ketoacyl synthase C-terminal domain-containing protein</fullName>
    </recommendedName>
</protein>
<sequence>MEQARLLAIAKHFMPFSRAYKHGLSVGSGNLSVGHAEGTAGLISLIKDCLMYEDGMLYPNHDFRDSLHDPIKTRDFTSFFGKVASPGPWTVSSFGLGGTNAFVELLLCFDNTPLSSYHPEFCQRQNAYTHFRLVDILVDPEDSWKRSILLLYLEGRAKMDQTLVYILDGQEIGKDLMALQSVLLSTMRRLEEKTGIPLVGLYSNGLVGWYRELSSLFESCSSRCGYRTR</sequence>
<dbReference type="GO" id="GO:0016746">
    <property type="term" value="F:acyltransferase activity"/>
    <property type="evidence" value="ECO:0007669"/>
    <property type="project" value="InterPro"/>
</dbReference>
<dbReference type="InterPro" id="IPR016039">
    <property type="entry name" value="Thiolase-like"/>
</dbReference>
<evidence type="ECO:0000259" key="1">
    <source>
        <dbReference type="Pfam" id="PF02801"/>
    </source>
</evidence>
<organism evidence="2">
    <name type="scientific">Grammatophora oceanica</name>
    <dbReference type="NCBI Taxonomy" id="210454"/>
    <lineage>
        <taxon>Eukaryota</taxon>
        <taxon>Sar</taxon>
        <taxon>Stramenopiles</taxon>
        <taxon>Ochrophyta</taxon>
        <taxon>Bacillariophyta</taxon>
        <taxon>Fragilariophyceae</taxon>
        <taxon>Fragilariophycidae</taxon>
        <taxon>Rhabdonematales</taxon>
        <taxon>Grammatophoraceae</taxon>
        <taxon>Grammatophora</taxon>
    </lineage>
</organism>
<accession>A0A7S1UKT3</accession>
<feature type="domain" description="Beta-ketoacyl synthase C-terminal" evidence="1">
    <location>
        <begin position="18"/>
        <end position="63"/>
    </location>
</feature>
<gene>
    <name evidence="2" type="ORF">GOCE00092_LOCUS131</name>
</gene>
<dbReference type="SUPFAM" id="SSF53901">
    <property type="entry name" value="Thiolase-like"/>
    <property type="match status" value="1"/>
</dbReference>
<proteinExistence type="predicted"/>
<dbReference type="Pfam" id="PF02801">
    <property type="entry name" value="Ketoacyl-synt_C"/>
    <property type="match status" value="1"/>
</dbReference>
<name>A0A7S1UKT3_9STRA</name>
<dbReference type="InterPro" id="IPR014031">
    <property type="entry name" value="Ketoacyl_synth_C"/>
</dbReference>